<dbReference type="InterPro" id="IPR011701">
    <property type="entry name" value="MFS"/>
</dbReference>
<evidence type="ECO:0000256" key="4">
    <source>
        <dbReference type="ARBA" id="ARBA00022989"/>
    </source>
</evidence>
<feature type="transmembrane region" description="Helical" evidence="6">
    <location>
        <begin position="394"/>
        <end position="414"/>
    </location>
</feature>
<dbReference type="InterPro" id="IPR020846">
    <property type="entry name" value="MFS_dom"/>
</dbReference>
<feature type="transmembrane region" description="Helical" evidence="6">
    <location>
        <begin position="166"/>
        <end position="187"/>
    </location>
</feature>
<feature type="transmembrane region" description="Helical" evidence="6">
    <location>
        <begin position="426"/>
        <end position="447"/>
    </location>
</feature>
<reference evidence="9" key="2">
    <citation type="submission" date="2019-10" db="EMBL/GenBank/DDBJ databases">
        <title>Conservation and host-specific expression of non-tandemly repeated heterogenous ribosome RNA gene in arbuscular mycorrhizal fungi.</title>
        <authorList>
            <person name="Maeda T."/>
            <person name="Kobayashi Y."/>
            <person name="Nakagawa T."/>
            <person name="Ezawa T."/>
            <person name="Yamaguchi K."/>
            <person name="Bino T."/>
            <person name="Nishimoto Y."/>
            <person name="Shigenobu S."/>
            <person name="Kawaguchi M."/>
        </authorList>
    </citation>
    <scope>NUCLEOTIDE SEQUENCE</scope>
    <source>
        <strain evidence="9">HR1</strain>
    </source>
</reference>
<feature type="transmembrane region" description="Helical" evidence="6">
    <location>
        <begin position="199"/>
        <end position="221"/>
    </location>
</feature>
<dbReference type="OrthoDB" id="2985014at2759"/>
<dbReference type="FunFam" id="1.20.1250.20:FF:000034">
    <property type="entry name" value="MFS general substrate transporter"/>
    <property type="match status" value="1"/>
</dbReference>
<feature type="domain" description="Major facilitator superfamily (MFS) profile" evidence="7">
    <location>
        <begin position="40"/>
        <end position="454"/>
    </location>
</feature>
<dbReference type="CDD" id="cd17327">
    <property type="entry name" value="MFS_FEN2_like"/>
    <property type="match status" value="1"/>
</dbReference>
<evidence type="ECO:0000256" key="6">
    <source>
        <dbReference type="SAM" id="Phobius"/>
    </source>
</evidence>
<dbReference type="SUPFAM" id="SSF103473">
    <property type="entry name" value="MFS general substrate transporter"/>
    <property type="match status" value="1"/>
</dbReference>
<dbReference type="AlphaFoldDB" id="A0A2Z6QEL5"/>
<keyword evidence="2" id="KW-0813">Transport</keyword>
<dbReference type="PANTHER" id="PTHR43791">
    <property type="entry name" value="PERMEASE-RELATED"/>
    <property type="match status" value="1"/>
</dbReference>
<feature type="transmembrane region" description="Helical" evidence="6">
    <location>
        <begin position="361"/>
        <end position="382"/>
    </location>
</feature>
<dbReference type="InterPro" id="IPR036259">
    <property type="entry name" value="MFS_trans_sf"/>
</dbReference>
<organism evidence="8 10">
    <name type="scientific">Rhizophagus clarus</name>
    <dbReference type="NCBI Taxonomy" id="94130"/>
    <lineage>
        <taxon>Eukaryota</taxon>
        <taxon>Fungi</taxon>
        <taxon>Fungi incertae sedis</taxon>
        <taxon>Mucoromycota</taxon>
        <taxon>Glomeromycotina</taxon>
        <taxon>Glomeromycetes</taxon>
        <taxon>Glomerales</taxon>
        <taxon>Glomeraceae</taxon>
        <taxon>Rhizophagus</taxon>
    </lineage>
</organism>
<feature type="transmembrane region" description="Helical" evidence="6">
    <location>
        <begin position="136"/>
        <end position="154"/>
    </location>
</feature>
<dbReference type="PROSITE" id="PS50850">
    <property type="entry name" value="MFS"/>
    <property type="match status" value="1"/>
</dbReference>
<keyword evidence="3 6" id="KW-0812">Transmembrane</keyword>
<evidence type="ECO:0000313" key="8">
    <source>
        <dbReference type="EMBL" id="GBB88643.1"/>
    </source>
</evidence>
<dbReference type="EMBL" id="BEXD01000580">
    <property type="protein sequence ID" value="GBB88643.1"/>
    <property type="molecule type" value="Genomic_DNA"/>
</dbReference>
<dbReference type="Pfam" id="PF07690">
    <property type="entry name" value="MFS_1"/>
    <property type="match status" value="1"/>
</dbReference>
<evidence type="ECO:0000256" key="1">
    <source>
        <dbReference type="ARBA" id="ARBA00004141"/>
    </source>
</evidence>
<comment type="subcellular location">
    <subcellularLocation>
        <location evidence="1">Membrane</location>
        <topology evidence="1">Multi-pass membrane protein</topology>
    </subcellularLocation>
</comment>
<dbReference type="Proteomes" id="UP000615446">
    <property type="component" value="Unassembled WGS sequence"/>
</dbReference>
<dbReference type="Gene3D" id="1.20.1250.20">
    <property type="entry name" value="MFS general substrate transporter like domains"/>
    <property type="match status" value="2"/>
</dbReference>
<keyword evidence="4 6" id="KW-1133">Transmembrane helix</keyword>
<evidence type="ECO:0000256" key="2">
    <source>
        <dbReference type="ARBA" id="ARBA00022448"/>
    </source>
</evidence>
<accession>A0A2Z6QEL5</accession>
<evidence type="ECO:0000259" key="7">
    <source>
        <dbReference type="PROSITE" id="PS50850"/>
    </source>
</evidence>
<dbReference type="GO" id="GO:0022857">
    <property type="term" value="F:transmembrane transporter activity"/>
    <property type="evidence" value="ECO:0007669"/>
    <property type="project" value="InterPro"/>
</dbReference>
<evidence type="ECO:0000256" key="5">
    <source>
        <dbReference type="ARBA" id="ARBA00023136"/>
    </source>
</evidence>
<feature type="transmembrane region" description="Helical" evidence="6">
    <location>
        <begin position="335"/>
        <end position="355"/>
    </location>
</feature>
<sequence length="484" mass="54440">MKTENSDNLEKDVEFSNGEEKFVEDKEFEKKLLLKIDFRIMPLITVLYLLSFLDRVNIGNAKLAHIEQDLGLVGTQFNWCLSIFFIGYILFEVPSNFMLIRTNPSIWIPFIMISWGLVMMLMAFVKNFSGLMSARFFLGACESGLFPGAIYYITTWYKRSETNFRIAIFAVGTSFAGSFSGLLAYGIVRLDGRANLKGWQWLFLIEGLITIVVSMLSYFLLSNYPEKAKWLSDQERKYAVRRLKNDAGKAHVESFDKKQIYAALTDYKVYLAMLHLGVSSITFYSYSLFIPTIIHGLGFDFVKSQLWSAPPFICAGISGLIVAIISDRKRIRSPFIISCSFVAIIGYILLAMPSVGLHGKYAGACIVGVGIFPTIITSITWLTNNIAGHAKRGIATAMVMMCANLGGAVASQVYRPKDYPHFIFGHSISLGFLVAATCISIIQLIIFKMLNKKKRENPQSFLEGKTEEEIKNMGDLHPDFIYSL</sequence>
<dbReference type="GO" id="GO:0016020">
    <property type="term" value="C:membrane"/>
    <property type="evidence" value="ECO:0007669"/>
    <property type="project" value="UniProtKB-SubCell"/>
</dbReference>
<dbReference type="FunFam" id="1.20.1250.20:FF:000013">
    <property type="entry name" value="MFS general substrate transporter"/>
    <property type="match status" value="1"/>
</dbReference>
<dbReference type="PANTHER" id="PTHR43791:SF36">
    <property type="entry name" value="TRANSPORTER, PUTATIVE (AFU_ORTHOLOGUE AFUA_6G08340)-RELATED"/>
    <property type="match status" value="1"/>
</dbReference>
<evidence type="ECO:0000313" key="9">
    <source>
        <dbReference type="EMBL" id="GES78707.1"/>
    </source>
</evidence>
<comment type="caution">
    <text evidence="8">The sequence shown here is derived from an EMBL/GenBank/DDBJ whole genome shotgun (WGS) entry which is preliminary data.</text>
</comment>
<protein>
    <submittedName>
        <fullName evidence="9">MFS general substrate transporter</fullName>
    </submittedName>
</protein>
<proteinExistence type="predicted"/>
<feature type="transmembrane region" description="Helical" evidence="6">
    <location>
        <begin position="267"/>
        <end position="286"/>
    </location>
</feature>
<feature type="transmembrane region" description="Helical" evidence="6">
    <location>
        <begin position="105"/>
        <end position="124"/>
    </location>
</feature>
<dbReference type="Proteomes" id="UP000247702">
    <property type="component" value="Unassembled WGS sequence"/>
</dbReference>
<feature type="transmembrane region" description="Helical" evidence="6">
    <location>
        <begin position="306"/>
        <end position="326"/>
    </location>
</feature>
<reference evidence="8 10" key="1">
    <citation type="submission" date="2017-11" db="EMBL/GenBank/DDBJ databases">
        <title>The genome of Rhizophagus clarus HR1 reveals common genetic basis of auxotrophy among arbuscular mycorrhizal fungi.</title>
        <authorList>
            <person name="Kobayashi Y."/>
        </authorList>
    </citation>
    <scope>NUCLEOTIDE SEQUENCE [LARGE SCALE GENOMIC DNA]</scope>
    <source>
        <strain evidence="8 10">HR1</strain>
    </source>
</reference>
<keyword evidence="5 6" id="KW-0472">Membrane</keyword>
<keyword evidence="10" id="KW-1185">Reference proteome</keyword>
<feature type="transmembrane region" description="Helical" evidence="6">
    <location>
        <begin position="36"/>
        <end position="53"/>
    </location>
</feature>
<feature type="transmembrane region" description="Helical" evidence="6">
    <location>
        <begin position="73"/>
        <end position="93"/>
    </location>
</feature>
<name>A0A2Z6QEL5_9GLOM</name>
<evidence type="ECO:0000313" key="10">
    <source>
        <dbReference type="Proteomes" id="UP000247702"/>
    </source>
</evidence>
<dbReference type="STRING" id="94130.A0A2Z6QEL5"/>
<evidence type="ECO:0000256" key="3">
    <source>
        <dbReference type="ARBA" id="ARBA00022692"/>
    </source>
</evidence>
<dbReference type="EMBL" id="BLAL01000040">
    <property type="protein sequence ID" value="GES78707.1"/>
    <property type="molecule type" value="Genomic_DNA"/>
</dbReference>
<gene>
    <name evidence="9" type="ORF">RCL2_000602000</name>
    <name evidence="8" type="ORF">RclHR1_01520028</name>
</gene>